<evidence type="ECO:0008006" key="5">
    <source>
        <dbReference type="Google" id="ProtNLM"/>
    </source>
</evidence>
<comment type="caution">
    <text evidence="3">The sequence shown here is derived from an EMBL/GenBank/DDBJ whole genome shotgun (WGS) entry which is preliminary data.</text>
</comment>
<evidence type="ECO:0000256" key="2">
    <source>
        <dbReference type="SAM" id="Phobius"/>
    </source>
</evidence>
<feature type="region of interest" description="Disordered" evidence="1">
    <location>
        <begin position="406"/>
        <end position="429"/>
    </location>
</feature>
<proteinExistence type="predicted"/>
<feature type="transmembrane region" description="Helical" evidence="2">
    <location>
        <begin position="12"/>
        <end position="33"/>
    </location>
</feature>
<dbReference type="EMBL" id="JBICCN010000067">
    <property type="protein sequence ID" value="KAL3096492.1"/>
    <property type="molecule type" value="Genomic_DNA"/>
</dbReference>
<evidence type="ECO:0000256" key="1">
    <source>
        <dbReference type="SAM" id="MobiDB-lite"/>
    </source>
</evidence>
<accession>A0ABD2K0V8</accession>
<dbReference type="AlphaFoldDB" id="A0ABD2K0V8"/>
<keyword evidence="4" id="KW-1185">Reference proteome</keyword>
<gene>
    <name evidence="3" type="ORF">niasHS_004644</name>
</gene>
<reference evidence="3 4" key="1">
    <citation type="submission" date="2024-10" db="EMBL/GenBank/DDBJ databases">
        <authorList>
            <person name="Kim D."/>
        </authorList>
    </citation>
    <scope>NUCLEOTIDE SEQUENCE [LARGE SCALE GENOMIC DNA]</scope>
    <source>
        <strain evidence="3">Taebaek</strain>
    </source>
</reference>
<feature type="transmembrane region" description="Helical" evidence="2">
    <location>
        <begin position="263"/>
        <end position="283"/>
    </location>
</feature>
<dbReference type="Proteomes" id="UP001620645">
    <property type="component" value="Unassembled WGS sequence"/>
</dbReference>
<sequence>MTLFPLLSHTIFSNYFVLFTIFSTRFVPSGAFVQSYWKNLFENELPQSDRSAQTLELFAEMDEVDSVLTDRMSAVIPPPPSPAHPKFQKLYLDKKEKSTGQSQRPKANKNPWQRLRSLLPKAQLVKKIDGIIQMYKMMKDSSGDWGVLIQKMFNEMVVAKQFGEGSTEESQKNCQKALLLIRRDGGKIGAQLDGVKPFESSWSLVKSAAQSLVTLFKGNAGDEKARLRRTVTFLRVLKTFANDRNALKGGAGLKMGRRRRKRIVLSSLAIIGIVIVGNLDGFFCRNEKVGIVQRPFVSTKEDKEPRACIYKYCVAAHCFLDKDHLTFYSCTKEIDKNKCGKELEMDLSVFECNHKDALSMSVCENRQQGDPIGFKGKYGIFNCEDCQYGGEYENISNMEFPKFGQTPVEQTEKQQQQGTTKQQQRSLGM</sequence>
<protein>
    <recommendedName>
        <fullName evidence="5">Chitin-binding type-2 domain-containing protein</fullName>
    </recommendedName>
</protein>
<evidence type="ECO:0000313" key="3">
    <source>
        <dbReference type="EMBL" id="KAL3096492.1"/>
    </source>
</evidence>
<keyword evidence="2" id="KW-0812">Transmembrane</keyword>
<evidence type="ECO:0000313" key="4">
    <source>
        <dbReference type="Proteomes" id="UP001620645"/>
    </source>
</evidence>
<name>A0ABD2K0V8_HETSC</name>
<keyword evidence="2" id="KW-1133">Transmembrane helix</keyword>
<keyword evidence="2" id="KW-0472">Membrane</keyword>
<organism evidence="3 4">
    <name type="scientific">Heterodera schachtii</name>
    <name type="common">Sugarbeet cyst nematode worm</name>
    <name type="synonym">Tylenchus schachtii</name>
    <dbReference type="NCBI Taxonomy" id="97005"/>
    <lineage>
        <taxon>Eukaryota</taxon>
        <taxon>Metazoa</taxon>
        <taxon>Ecdysozoa</taxon>
        <taxon>Nematoda</taxon>
        <taxon>Chromadorea</taxon>
        <taxon>Rhabditida</taxon>
        <taxon>Tylenchina</taxon>
        <taxon>Tylenchomorpha</taxon>
        <taxon>Tylenchoidea</taxon>
        <taxon>Heteroderidae</taxon>
        <taxon>Heteroderinae</taxon>
        <taxon>Heterodera</taxon>
    </lineage>
</organism>